<name>A0A1I7JG12_9BACT</name>
<dbReference type="InterPro" id="IPR011032">
    <property type="entry name" value="GroES-like_sf"/>
</dbReference>
<sequence>MKAILVKEPGGPEQLVLGEYETPQPQPDELLVKVHATALNRADTLQRQGKYPPPAGASPLLGLEVAGEVVEAGSNCTKYKTGDKVFGLLPGGGYAEYAVIQEAMAMRVPANLSMEEAAAIPEVFLTAFQALIWLGKLQEGERVLLHAGASGVGTAAIQLARATKAEVIVTASKQKLQACLDLGTHKAIDYKASNFEEEVLAHTNGEGVDVIIDFIAGPYFKQNINCLRLDGRMVLLASLGGGKVEEFDLRKILAKRLQIMGSTLRSRSPEYQVQLTQEVAQFAMPHFERGEIKPVVDSVYDWQDVAEAHRYMEENRNIGKIVLRVR</sequence>
<dbReference type="SUPFAM" id="SSF50129">
    <property type="entry name" value="GroES-like"/>
    <property type="match status" value="1"/>
</dbReference>
<gene>
    <name evidence="4" type="ORF">SAMN04487941_2831</name>
</gene>
<dbReference type="SMART" id="SM00829">
    <property type="entry name" value="PKS_ER"/>
    <property type="match status" value="1"/>
</dbReference>
<dbReference type="InterPro" id="IPR036291">
    <property type="entry name" value="NAD(P)-bd_dom_sf"/>
</dbReference>
<keyword evidence="2" id="KW-0560">Oxidoreductase</keyword>
<reference evidence="5" key="1">
    <citation type="submission" date="2016-10" db="EMBL/GenBank/DDBJ databases">
        <authorList>
            <person name="Varghese N."/>
        </authorList>
    </citation>
    <scope>NUCLEOTIDE SEQUENCE [LARGE SCALE GENOMIC DNA]</scope>
    <source>
        <strain evidence="5">DSM 18820</strain>
    </source>
</reference>
<dbReference type="Gene3D" id="3.90.180.10">
    <property type="entry name" value="Medium-chain alcohol dehydrogenases, catalytic domain"/>
    <property type="match status" value="1"/>
</dbReference>
<dbReference type="GO" id="GO:0016651">
    <property type="term" value="F:oxidoreductase activity, acting on NAD(P)H"/>
    <property type="evidence" value="ECO:0007669"/>
    <property type="project" value="TreeGrafter"/>
</dbReference>
<dbReference type="Pfam" id="PF08240">
    <property type="entry name" value="ADH_N"/>
    <property type="match status" value="1"/>
</dbReference>
<evidence type="ECO:0000313" key="4">
    <source>
        <dbReference type="EMBL" id="SFU84091.1"/>
    </source>
</evidence>
<dbReference type="InterPro" id="IPR013154">
    <property type="entry name" value="ADH-like_N"/>
</dbReference>
<evidence type="ECO:0000313" key="5">
    <source>
        <dbReference type="Proteomes" id="UP000182491"/>
    </source>
</evidence>
<dbReference type="Pfam" id="PF00107">
    <property type="entry name" value="ADH_zinc_N"/>
    <property type="match status" value="1"/>
</dbReference>
<dbReference type="SUPFAM" id="SSF51735">
    <property type="entry name" value="NAD(P)-binding Rossmann-fold domains"/>
    <property type="match status" value="1"/>
</dbReference>
<dbReference type="NCBIfam" id="TIGR02824">
    <property type="entry name" value="quinone_pig3"/>
    <property type="match status" value="1"/>
</dbReference>
<protein>
    <submittedName>
        <fullName evidence="4">Putative NAD(P)H quinone oxidoreductase, PIG3 family</fullName>
    </submittedName>
</protein>
<dbReference type="STRING" id="388950.GCA_001611675_02233"/>
<feature type="domain" description="Enoyl reductase (ER)" evidence="3">
    <location>
        <begin position="10"/>
        <end position="323"/>
    </location>
</feature>
<evidence type="ECO:0000259" key="3">
    <source>
        <dbReference type="SMART" id="SM00829"/>
    </source>
</evidence>
<proteinExistence type="predicted"/>
<dbReference type="InterPro" id="IPR020843">
    <property type="entry name" value="ER"/>
</dbReference>
<dbReference type="InterPro" id="IPR014189">
    <property type="entry name" value="Quinone_OxRdtase_PIG3"/>
</dbReference>
<dbReference type="GO" id="GO:0070402">
    <property type="term" value="F:NADPH binding"/>
    <property type="evidence" value="ECO:0007669"/>
    <property type="project" value="TreeGrafter"/>
</dbReference>
<keyword evidence="1" id="KW-0521">NADP</keyword>
<dbReference type="InterPro" id="IPR013149">
    <property type="entry name" value="ADH-like_C"/>
</dbReference>
<dbReference type="CDD" id="cd05276">
    <property type="entry name" value="p53_inducible_oxidoreductase"/>
    <property type="match status" value="1"/>
</dbReference>
<dbReference type="AlphaFoldDB" id="A0A1I7JG12"/>
<accession>A0A1I7JG12</accession>
<evidence type="ECO:0000256" key="1">
    <source>
        <dbReference type="ARBA" id="ARBA00022857"/>
    </source>
</evidence>
<dbReference type="OrthoDB" id="648910at2"/>
<dbReference type="Proteomes" id="UP000182491">
    <property type="component" value="Unassembled WGS sequence"/>
</dbReference>
<dbReference type="Gene3D" id="3.40.50.720">
    <property type="entry name" value="NAD(P)-binding Rossmann-like Domain"/>
    <property type="match status" value="1"/>
</dbReference>
<dbReference type="PANTHER" id="PTHR48106:SF18">
    <property type="entry name" value="QUINONE OXIDOREDUCTASE PIG3"/>
    <property type="match status" value="1"/>
</dbReference>
<organism evidence="4 5">
    <name type="scientific">Pontibacter akesuensis</name>
    <dbReference type="NCBI Taxonomy" id="388950"/>
    <lineage>
        <taxon>Bacteria</taxon>
        <taxon>Pseudomonadati</taxon>
        <taxon>Bacteroidota</taxon>
        <taxon>Cytophagia</taxon>
        <taxon>Cytophagales</taxon>
        <taxon>Hymenobacteraceae</taxon>
        <taxon>Pontibacter</taxon>
    </lineage>
</organism>
<keyword evidence="5" id="KW-1185">Reference proteome</keyword>
<dbReference type="RefSeq" id="WP_068838194.1">
    <property type="nucleotide sequence ID" value="NZ_BMXC01000003.1"/>
</dbReference>
<evidence type="ECO:0000256" key="2">
    <source>
        <dbReference type="ARBA" id="ARBA00023002"/>
    </source>
</evidence>
<dbReference type="EMBL" id="FPCA01000003">
    <property type="protein sequence ID" value="SFU84091.1"/>
    <property type="molecule type" value="Genomic_DNA"/>
</dbReference>
<dbReference type="PANTHER" id="PTHR48106">
    <property type="entry name" value="QUINONE OXIDOREDUCTASE PIG3-RELATED"/>
    <property type="match status" value="1"/>
</dbReference>